<dbReference type="AlphaFoldDB" id="A0AB33J5E5"/>
<reference evidence="1" key="1">
    <citation type="submission" date="2024-07" db="EMBL/GenBank/DDBJ databases">
        <title>Complete genome sequence of Prevotella sp. YM-2024 GTC17259.</title>
        <authorList>
            <person name="Hayashi M."/>
            <person name="Muto Y."/>
            <person name="Tanaka K."/>
            <person name="Niwa H."/>
        </authorList>
    </citation>
    <scope>NUCLEOTIDE SEQUENCE</scope>
    <source>
        <strain evidence="1">GTC17259</strain>
    </source>
</reference>
<dbReference type="EMBL" id="AP035787">
    <property type="protein sequence ID" value="BFO76904.1"/>
    <property type="molecule type" value="Genomic_DNA"/>
</dbReference>
<protein>
    <recommendedName>
        <fullName evidence="2">ArsR family transcriptional regulator</fullName>
    </recommendedName>
</protein>
<evidence type="ECO:0000313" key="1">
    <source>
        <dbReference type="EMBL" id="BFO76904.1"/>
    </source>
</evidence>
<sequence>MMKREVILTETEFDFIETVRNYKRSYPNGEPGLRWAINRMLAELLDESLEEQNNNK</sequence>
<proteinExistence type="predicted"/>
<gene>
    <name evidence="1" type="ORF">GTC17259_19540</name>
</gene>
<name>A0AB33J5E5_9BACT</name>
<evidence type="ECO:0008006" key="2">
    <source>
        <dbReference type="Google" id="ProtNLM"/>
    </source>
</evidence>
<organism evidence="1">
    <name type="scientific">Prevotella sp. GTC17259</name>
    <dbReference type="NCBI Taxonomy" id="3236795"/>
    <lineage>
        <taxon>Bacteria</taxon>
        <taxon>Pseudomonadati</taxon>
        <taxon>Bacteroidota</taxon>
        <taxon>Bacteroidia</taxon>
        <taxon>Bacteroidales</taxon>
        <taxon>Prevotellaceae</taxon>
        <taxon>Prevotella</taxon>
    </lineage>
</organism>
<accession>A0AB33J5E5</accession>